<gene>
    <name evidence="2" type="ORF">PC117_g1515</name>
</gene>
<protein>
    <submittedName>
        <fullName evidence="2">Uncharacterized protein</fullName>
    </submittedName>
</protein>
<name>A0A8T1EK36_9STRA</name>
<dbReference type="AlphaFoldDB" id="A0A8T1EK36"/>
<organism evidence="2 3">
    <name type="scientific">Phytophthora cactorum</name>
    <dbReference type="NCBI Taxonomy" id="29920"/>
    <lineage>
        <taxon>Eukaryota</taxon>
        <taxon>Sar</taxon>
        <taxon>Stramenopiles</taxon>
        <taxon>Oomycota</taxon>
        <taxon>Peronosporomycetes</taxon>
        <taxon>Peronosporales</taxon>
        <taxon>Peronosporaceae</taxon>
        <taxon>Phytophthora</taxon>
    </lineage>
</organism>
<sequence>MICCAPVIALAGAQQTLLQSELKRSPAVDVSGRWPCPPDDSDNKTKESQVKKKTAAMPAGRRFPGPIVD</sequence>
<dbReference type="EMBL" id="RCMK01000018">
    <property type="protein sequence ID" value="KAG2954058.1"/>
    <property type="molecule type" value="Genomic_DNA"/>
</dbReference>
<evidence type="ECO:0000313" key="2">
    <source>
        <dbReference type="EMBL" id="KAG2954058.1"/>
    </source>
</evidence>
<comment type="caution">
    <text evidence="2">The sequence shown here is derived from an EMBL/GenBank/DDBJ whole genome shotgun (WGS) entry which is preliminary data.</text>
</comment>
<evidence type="ECO:0000256" key="1">
    <source>
        <dbReference type="SAM" id="MobiDB-lite"/>
    </source>
</evidence>
<dbReference type="Proteomes" id="UP000736787">
    <property type="component" value="Unassembled WGS sequence"/>
</dbReference>
<feature type="region of interest" description="Disordered" evidence="1">
    <location>
        <begin position="28"/>
        <end position="69"/>
    </location>
</feature>
<evidence type="ECO:0000313" key="3">
    <source>
        <dbReference type="Proteomes" id="UP000736787"/>
    </source>
</evidence>
<accession>A0A8T1EK36</accession>
<feature type="compositionally biased region" description="Basic and acidic residues" evidence="1">
    <location>
        <begin position="41"/>
        <end position="50"/>
    </location>
</feature>
<reference evidence="2" key="1">
    <citation type="submission" date="2018-10" db="EMBL/GenBank/DDBJ databases">
        <title>Effector identification in a new, highly contiguous assembly of the strawberry crown rot pathogen Phytophthora cactorum.</title>
        <authorList>
            <person name="Armitage A.D."/>
            <person name="Nellist C.F."/>
            <person name="Bates H."/>
            <person name="Vickerstaff R.J."/>
            <person name="Harrison R.J."/>
        </authorList>
    </citation>
    <scope>NUCLEOTIDE SEQUENCE</scope>
    <source>
        <strain evidence="2">4040</strain>
    </source>
</reference>
<proteinExistence type="predicted"/>